<keyword evidence="4" id="KW-0813">Transport</keyword>
<feature type="transmembrane region" description="Helical" evidence="16">
    <location>
        <begin position="63"/>
        <end position="91"/>
    </location>
</feature>
<evidence type="ECO:0000256" key="13">
    <source>
        <dbReference type="ARBA" id="ARBA00044710"/>
    </source>
</evidence>
<feature type="transmembrane region" description="Helical" evidence="16">
    <location>
        <begin position="557"/>
        <end position="577"/>
    </location>
</feature>
<feature type="transmembrane region" description="Helical" evidence="16">
    <location>
        <begin position="237"/>
        <end position="256"/>
    </location>
</feature>
<comment type="catalytic activity">
    <reaction evidence="10">
        <text>D-xylose(out) = D-xylose(in)</text>
        <dbReference type="Rhea" id="RHEA:78427"/>
        <dbReference type="ChEBI" id="CHEBI:53455"/>
    </reaction>
    <physiologicalReaction direction="left-to-right" evidence="10">
        <dbReference type="Rhea" id="RHEA:78428"/>
    </physiologicalReaction>
</comment>
<evidence type="ECO:0000256" key="10">
    <source>
        <dbReference type="ARBA" id="ARBA00044656"/>
    </source>
</evidence>
<protein>
    <recommendedName>
        <fullName evidence="14">Hexose transporter 1</fullName>
    </recommendedName>
</protein>
<evidence type="ECO:0000256" key="6">
    <source>
        <dbReference type="ARBA" id="ARBA00022989"/>
    </source>
</evidence>
<comment type="subunit">
    <text evidence="3">Homodimer.</text>
</comment>
<evidence type="ECO:0000259" key="17">
    <source>
        <dbReference type="PROSITE" id="PS50850"/>
    </source>
</evidence>
<gene>
    <name evidence="18" type="ORF">PAUS00366_LOCUS289</name>
</gene>
<dbReference type="PRINTS" id="PR00171">
    <property type="entry name" value="SUGRTRNSPORT"/>
</dbReference>
<dbReference type="PANTHER" id="PTHR48023:SF4">
    <property type="entry name" value="D-XYLOSE-PROTON SYMPORTER-LIKE 2"/>
    <property type="match status" value="1"/>
</dbReference>
<dbReference type="InterPro" id="IPR005828">
    <property type="entry name" value="MFS_sugar_transport-like"/>
</dbReference>
<dbReference type="InterPro" id="IPR050820">
    <property type="entry name" value="MFS_Sugar_Transporter"/>
</dbReference>
<feature type="transmembrane region" description="Helical" evidence="16">
    <location>
        <begin position="143"/>
        <end position="170"/>
    </location>
</feature>
<accession>A0A7S4EEG6</accession>
<name>A0A7S4EEG6_9STRA</name>
<evidence type="ECO:0000256" key="4">
    <source>
        <dbReference type="ARBA" id="ARBA00022448"/>
    </source>
</evidence>
<evidence type="ECO:0000256" key="11">
    <source>
        <dbReference type="ARBA" id="ARBA00044662"/>
    </source>
</evidence>
<dbReference type="InterPro" id="IPR020846">
    <property type="entry name" value="MFS_dom"/>
</dbReference>
<organism evidence="18">
    <name type="scientific">Pseudo-nitzschia australis</name>
    <dbReference type="NCBI Taxonomy" id="44445"/>
    <lineage>
        <taxon>Eukaryota</taxon>
        <taxon>Sar</taxon>
        <taxon>Stramenopiles</taxon>
        <taxon>Ochrophyta</taxon>
        <taxon>Bacillariophyta</taxon>
        <taxon>Bacillariophyceae</taxon>
        <taxon>Bacillariophycidae</taxon>
        <taxon>Bacillariales</taxon>
        <taxon>Bacillariaceae</taxon>
        <taxon>Pseudo-nitzschia</taxon>
    </lineage>
</organism>
<proteinExistence type="inferred from homology"/>
<dbReference type="PROSITE" id="PS00216">
    <property type="entry name" value="SUGAR_TRANSPORT_1"/>
    <property type="match status" value="1"/>
</dbReference>
<evidence type="ECO:0000256" key="1">
    <source>
        <dbReference type="ARBA" id="ARBA00004141"/>
    </source>
</evidence>
<evidence type="ECO:0000256" key="3">
    <source>
        <dbReference type="ARBA" id="ARBA00011738"/>
    </source>
</evidence>
<dbReference type="GO" id="GO:1904659">
    <property type="term" value="P:D-glucose transmembrane transport"/>
    <property type="evidence" value="ECO:0007669"/>
    <property type="project" value="TreeGrafter"/>
</dbReference>
<dbReference type="InterPro" id="IPR003663">
    <property type="entry name" value="Sugar/inositol_transpt"/>
</dbReference>
<comment type="catalytic activity">
    <reaction evidence="13">
        <text>D-fructose(out) = D-fructose(in)</text>
        <dbReference type="Rhea" id="RHEA:60372"/>
        <dbReference type="ChEBI" id="CHEBI:37721"/>
    </reaction>
    <physiologicalReaction direction="left-to-right" evidence="13">
        <dbReference type="Rhea" id="RHEA:60373"/>
    </physiologicalReaction>
</comment>
<dbReference type="SUPFAM" id="SSF103473">
    <property type="entry name" value="MFS general substrate transporter"/>
    <property type="match status" value="1"/>
</dbReference>
<feature type="compositionally biased region" description="Polar residues" evidence="15">
    <location>
        <begin position="31"/>
        <end position="42"/>
    </location>
</feature>
<evidence type="ECO:0000256" key="7">
    <source>
        <dbReference type="ARBA" id="ARBA00023136"/>
    </source>
</evidence>
<evidence type="ECO:0000256" key="15">
    <source>
        <dbReference type="SAM" id="MobiDB-lite"/>
    </source>
</evidence>
<keyword evidence="5 16" id="KW-0812">Transmembrane</keyword>
<feature type="domain" description="Major facilitator superfamily (MFS) profile" evidence="17">
    <location>
        <begin position="66"/>
        <end position="583"/>
    </location>
</feature>
<comment type="catalytic activity">
    <reaction evidence="12">
        <text>D-glucosamine(out) = D-glucosamine(in)</text>
        <dbReference type="Rhea" id="RHEA:78423"/>
        <dbReference type="ChEBI" id="CHEBI:58723"/>
    </reaction>
    <physiologicalReaction direction="left-to-right" evidence="12">
        <dbReference type="Rhea" id="RHEA:78424"/>
    </physiologicalReaction>
</comment>
<comment type="similarity">
    <text evidence="2">Belongs to the major facilitator superfamily. Sugar transporter (TC 2.A.1.1) family.</text>
</comment>
<feature type="transmembrane region" description="Helical" evidence="16">
    <location>
        <begin position="190"/>
        <end position="216"/>
    </location>
</feature>
<evidence type="ECO:0000256" key="14">
    <source>
        <dbReference type="ARBA" id="ARBA00044780"/>
    </source>
</evidence>
<feature type="region of interest" description="Disordered" evidence="15">
    <location>
        <begin position="24"/>
        <end position="43"/>
    </location>
</feature>
<dbReference type="Gene3D" id="1.20.1250.20">
    <property type="entry name" value="MFS general substrate transporter like domains"/>
    <property type="match status" value="2"/>
</dbReference>
<dbReference type="GO" id="GO:0016020">
    <property type="term" value="C:membrane"/>
    <property type="evidence" value="ECO:0007669"/>
    <property type="project" value="UniProtKB-SubCell"/>
</dbReference>
<sequence>MSSSEPTIAPPIKEYEMPSITVNDRDDINAKNGTGEPSTTQGHAILSSPTPIPHEPEIDYGGLALVFLAPALGGFLYGYDIGATSFVLSMMRADRDHDHWWHRFTKIQQGLYVSCLALGALIGSHIVLAFLANSVGRRKEIRIAATLYIIGAMLNVMSGTILATTGVFQWPPKWYANEGDGSDEYYSYEYTSVGFGWGLITLLTGRLFYGAGVGFIMHGAPTYMAEMSPSNVRGALVSAKETVIVFGIVVGMMMGSLQSDYPANWTDLYGYSILFAVPMLILTFKIPRSKRWLLMKGYHEEARESMQFVYKGNVEDEFEQMAETINSLCCNHTRTGTTSALNDYECDDSVMGSASINKSASSNLVTENDDGTNGDDESTLDPTSMWSSKYRKIMGIGMGLLVSQQFSGQPCVLAYSRVLFEAAGWGGNTSVVTVTIMGIVSSFTVTQVDRLGRKTLLAAGSTIMLVAVSCLAYGFWEWDENENSKLSDSKKQIVLWSMFLFISGYQIGFGPISWTVLSEIYPTEIRGSAMALSVEVNFFAKFLTQFLFPIIQDELGWGTTFIVFAGTIVLGLLFILFKVPETKGMTLEEIQVKLKSDQTNDSSSIFKSLGLGGKDAAAGPVEEFQYANMGSVDKASSTLRERKTTFTESFSSTISTTEGRHNLSPIV</sequence>
<evidence type="ECO:0000256" key="5">
    <source>
        <dbReference type="ARBA" id="ARBA00022692"/>
    </source>
</evidence>
<feature type="compositionally biased region" description="Acidic residues" evidence="15">
    <location>
        <begin position="367"/>
        <end position="379"/>
    </location>
</feature>
<dbReference type="GO" id="GO:0022857">
    <property type="term" value="F:transmembrane transporter activity"/>
    <property type="evidence" value="ECO:0007669"/>
    <property type="project" value="InterPro"/>
</dbReference>
<dbReference type="Pfam" id="PF00083">
    <property type="entry name" value="Sugar_tr"/>
    <property type="match status" value="2"/>
</dbReference>
<evidence type="ECO:0000256" key="16">
    <source>
        <dbReference type="SAM" id="Phobius"/>
    </source>
</evidence>
<evidence type="ECO:0000256" key="12">
    <source>
        <dbReference type="ARBA" id="ARBA00044668"/>
    </source>
</evidence>
<feature type="transmembrane region" description="Helical" evidence="16">
    <location>
        <begin position="529"/>
        <end position="551"/>
    </location>
</feature>
<reference evidence="18" key="1">
    <citation type="submission" date="2021-01" db="EMBL/GenBank/DDBJ databases">
        <authorList>
            <person name="Corre E."/>
            <person name="Pelletier E."/>
            <person name="Niang G."/>
            <person name="Scheremetjew M."/>
            <person name="Finn R."/>
            <person name="Kale V."/>
            <person name="Holt S."/>
            <person name="Cochrane G."/>
            <person name="Meng A."/>
            <person name="Brown T."/>
            <person name="Cohen L."/>
        </authorList>
    </citation>
    <scope>NUCLEOTIDE SEQUENCE</scope>
    <source>
        <strain evidence="18">10249 10 AB</strain>
    </source>
</reference>
<keyword evidence="6 16" id="KW-1133">Transmembrane helix</keyword>
<evidence type="ECO:0000256" key="9">
    <source>
        <dbReference type="ARBA" id="ARBA00044648"/>
    </source>
</evidence>
<dbReference type="EMBL" id="HBIX01000356">
    <property type="protein sequence ID" value="CAE0707569.1"/>
    <property type="molecule type" value="Transcribed_RNA"/>
</dbReference>
<comment type="subcellular location">
    <subcellularLocation>
        <location evidence="1">Membrane</location>
        <topology evidence="1">Multi-pass membrane protein</topology>
    </subcellularLocation>
</comment>
<feature type="transmembrane region" description="Helical" evidence="16">
    <location>
        <begin position="268"/>
        <end position="286"/>
    </location>
</feature>
<dbReference type="AlphaFoldDB" id="A0A7S4EEG6"/>
<dbReference type="InterPro" id="IPR005829">
    <property type="entry name" value="Sugar_transporter_CS"/>
</dbReference>
<comment type="catalytic activity">
    <reaction evidence="9">
        <text>D-glucose(out) = D-glucose(in)</text>
        <dbReference type="Rhea" id="RHEA:60376"/>
        <dbReference type="ChEBI" id="CHEBI:4167"/>
    </reaction>
    <physiologicalReaction direction="left-to-right" evidence="9">
        <dbReference type="Rhea" id="RHEA:60377"/>
    </physiologicalReaction>
</comment>
<feature type="transmembrane region" description="Helical" evidence="16">
    <location>
        <begin position="496"/>
        <end position="517"/>
    </location>
</feature>
<evidence type="ECO:0000313" key="18">
    <source>
        <dbReference type="EMBL" id="CAE0707569.1"/>
    </source>
</evidence>
<evidence type="ECO:0000256" key="8">
    <source>
        <dbReference type="ARBA" id="ARBA00044637"/>
    </source>
</evidence>
<keyword evidence="7 16" id="KW-0472">Membrane</keyword>
<dbReference type="PROSITE" id="PS00217">
    <property type="entry name" value="SUGAR_TRANSPORT_2"/>
    <property type="match status" value="1"/>
</dbReference>
<feature type="transmembrane region" description="Helical" evidence="16">
    <location>
        <begin position="111"/>
        <end position="131"/>
    </location>
</feature>
<feature type="transmembrane region" description="Helical" evidence="16">
    <location>
        <begin position="456"/>
        <end position="476"/>
    </location>
</feature>
<dbReference type="PANTHER" id="PTHR48023">
    <property type="entry name" value="D-XYLOSE-PROTON SYMPORTER-LIKE 2"/>
    <property type="match status" value="1"/>
</dbReference>
<dbReference type="PROSITE" id="PS50850">
    <property type="entry name" value="MFS"/>
    <property type="match status" value="1"/>
</dbReference>
<comment type="catalytic activity">
    <reaction evidence="8">
        <text>D-galactose(in) = D-galactose(out)</text>
        <dbReference type="Rhea" id="RHEA:34915"/>
        <dbReference type="ChEBI" id="CHEBI:4139"/>
    </reaction>
    <physiologicalReaction direction="right-to-left" evidence="8">
        <dbReference type="Rhea" id="RHEA:34917"/>
    </physiologicalReaction>
</comment>
<evidence type="ECO:0000256" key="2">
    <source>
        <dbReference type="ARBA" id="ARBA00010992"/>
    </source>
</evidence>
<comment type="catalytic activity">
    <reaction evidence="11">
        <text>D-mannose(out) = D-mannose(in)</text>
        <dbReference type="Rhea" id="RHEA:78391"/>
        <dbReference type="ChEBI" id="CHEBI:4208"/>
    </reaction>
    <physiologicalReaction direction="left-to-right" evidence="11">
        <dbReference type="Rhea" id="RHEA:78392"/>
    </physiologicalReaction>
</comment>
<dbReference type="InterPro" id="IPR036259">
    <property type="entry name" value="MFS_trans_sf"/>
</dbReference>
<feature type="region of interest" description="Disordered" evidence="15">
    <location>
        <begin position="362"/>
        <end position="383"/>
    </location>
</feature>